<gene>
    <name evidence="3" type="ORF">GCM10025865_24960</name>
</gene>
<protein>
    <recommendedName>
        <fullName evidence="5">TIGR03083 family protein</fullName>
    </recommendedName>
</protein>
<evidence type="ECO:0000259" key="2">
    <source>
        <dbReference type="Pfam" id="PF11716"/>
    </source>
</evidence>
<evidence type="ECO:0000313" key="3">
    <source>
        <dbReference type="EMBL" id="BDZ43197.1"/>
    </source>
</evidence>
<dbReference type="InterPro" id="IPR017517">
    <property type="entry name" value="Maleyloyr_isom"/>
</dbReference>
<reference evidence="4" key="1">
    <citation type="journal article" date="2019" name="Int. J. Syst. Evol. Microbiol.">
        <title>The Global Catalogue of Microorganisms (GCM) 10K type strain sequencing project: providing services to taxonomists for standard genome sequencing and annotation.</title>
        <authorList>
            <consortium name="The Broad Institute Genomics Platform"/>
            <consortium name="The Broad Institute Genome Sequencing Center for Infectious Disease"/>
            <person name="Wu L."/>
            <person name="Ma J."/>
        </authorList>
    </citation>
    <scope>NUCLEOTIDE SEQUENCE [LARGE SCALE GENOMIC DNA]</scope>
    <source>
        <strain evidence="4">NBRC 108565</strain>
    </source>
</reference>
<dbReference type="Pfam" id="PF07398">
    <property type="entry name" value="MDMPI_C"/>
    <property type="match status" value="1"/>
</dbReference>
<dbReference type="PANTHER" id="PTHR40758">
    <property type="entry name" value="CONSERVED PROTEIN"/>
    <property type="match status" value="1"/>
</dbReference>
<feature type="domain" description="MDMPI C-terminal" evidence="1">
    <location>
        <begin position="147"/>
        <end position="231"/>
    </location>
</feature>
<evidence type="ECO:0008006" key="5">
    <source>
        <dbReference type="Google" id="ProtNLM"/>
    </source>
</evidence>
<proteinExistence type="predicted"/>
<dbReference type="SUPFAM" id="SSF109854">
    <property type="entry name" value="DinB/YfiT-like putative metalloenzymes"/>
    <property type="match status" value="1"/>
</dbReference>
<dbReference type="EMBL" id="AP027729">
    <property type="protein sequence ID" value="BDZ43197.1"/>
    <property type="molecule type" value="Genomic_DNA"/>
</dbReference>
<dbReference type="Proteomes" id="UP001321475">
    <property type="component" value="Chromosome"/>
</dbReference>
<dbReference type="Pfam" id="PF11716">
    <property type="entry name" value="MDMPI_N"/>
    <property type="match status" value="1"/>
</dbReference>
<accession>A0ABN6XEA2</accession>
<name>A0ABN6XEA2_9CELL</name>
<dbReference type="RefSeq" id="WP_286217494.1">
    <property type="nucleotide sequence ID" value="NZ_AP027729.1"/>
</dbReference>
<dbReference type="InterPro" id="IPR024344">
    <property type="entry name" value="MDMPI_metal-binding"/>
</dbReference>
<dbReference type="PANTHER" id="PTHR40758:SF1">
    <property type="entry name" value="CONSERVED PROTEIN"/>
    <property type="match status" value="1"/>
</dbReference>
<evidence type="ECO:0000259" key="1">
    <source>
        <dbReference type="Pfam" id="PF07398"/>
    </source>
</evidence>
<keyword evidence="4" id="KW-1185">Reference proteome</keyword>
<sequence length="240" mass="26163">MTTRPLDRLSELARVQEAFADLAARTDPEAPVRFCGDWRVADLVLHLAGVHWWAAGMAVGVVLGGDDPARPRDTQDLDRVYRWAARHLHATLTELPADSRALTLDGRGTASFWHTRQLHETLIHLEDLRSAAHPGGDGTDVQAQVWADAVDEVVDVLHPRQLRLGRATAPTRTVRLVADDVSRTWVLGPGTSSPEVATVTGPARALALLLWRRGTPSDFDVRTDGDPEALADVLGQPLTP</sequence>
<dbReference type="InterPro" id="IPR010872">
    <property type="entry name" value="MDMPI_C-term_domain"/>
</dbReference>
<dbReference type="NCBIfam" id="TIGR03083">
    <property type="entry name" value="maleylpyruvate isomerase family mycothiol-dependent enzyme"/>
    <property type="match status" value="1"/>
</dbReference>
<feature type="domain" description="Mycothiol-dependent maleylpyruvate isomerase metal-binding" evidence="2">
    <location>
        <begin position="13"/>
        <end position="129"/>
    </location>
</feature>
<dbReference type="InterPro" id="IPR034660">
    <property type="entry name" value="DinB/YfiT-like"/>
</dbReference>
<evidence type="ECO:0000313" key="4">
    <source>
        <dbReference type="Proteomes" id="UP001321475"/>
    </source>
</evidence>
<organism evidence="3 4">
    <name type="scientific">Paraoerskovia sediminicola</name>
    <dbReference type="NCBI Taxonomy" id="1138587"/>
    <lineage>
        <taxon>Bacteria</taxon>
        <taxon>Bacillati</taxon>
        <taxon>Actinomycetota</taxon>
        <taxon>Actinomycetes</taxon>
        <taxon>Micrococcales</taxon>
        <taxon>Cellulomonadaceae</taxon>
        <taxon>Paraoerskovia</taxon>
    </lineage>
</organism>